<organism evidence="8 9">
    <name type="scientific">Acaromyces ingoldii</name>
    <dbReference type="NCBI Taxonomy" id="215250"/>
    <lineage>
        <taxon>Eukaryota</taxon>
        <taxon>Fungi</taxon>
        <taxon>Dikarya</taxon>
        <taxon>Basidiomycota</taxon>
        <taxon>Ustilaginomycotina</taxon>
        <taxon>Exobasidiomycetes</taxon>
        <taxon>Exobasidiales</taxon>
        <taxon>Cryptobasidiaceae</taxon>
        <taxon>Acaromyces</taxon>
    </lineage>
</organism>
<feature type="transmembrane region" description="Helical" evidence="6">
    <location>
        <begin position="182"/>
        <end position="202"/>
    </location>
</feature>
<evidence type="ECO:0000256" key="4">
    <source>
        <dbReference type="ARBA" id="ARBA00022989"/>
    </source>
</evidence>
<proteinExistence type="predicted"/>
<dbReference type="GeneID" id="37041627"/>
<keyword evidence="4 6" id="KW-1133">Transmembrane helix</keyword>
<dbReference type="SUPFAM" id="SSF103473">
    <property type="entry name" value="MFS general substrate transporter"/>
    <property type="match status" value="1"/>
</dbReference>
<dbReference type="GO" id="GO:0022857">
    <property type="term" value="F:transmembrane transporter activity"/>
    <property type="evidence" value="ECO:0007669"/>
    <property type="project" value="InterPro"/>
</dbReference>
<feature type="transmembrane region" description="Helical" evidence="6">
    <location>
        <begin position="379"/>
        <end position="401"/>
    </location>
</feature>
<evidence type="ECO:0000259" key="7">
    <source>
        <dbReference type="PROSITE" id="PS50850"/>
    </source>
</evidence>
<reference evidence="8 9" key="1">
    <citation type="journal article" date="2018" name="Mol. Biol. Evol.">
        <title>Broad Genomic Sampling Reveals a Smut Pathogenic Ancestry of the Fungal Clade Ustilaginomycotina.</title>
        <authorList>
            <person name="Kijpornyongpan T."/>
            <person name="Mondo S.J."/>
            <person name="Barry K."/>
            <person name="Sandor L."/>
            <person name="Lee J."/>
            <person name="Lipzen A."/>
            <person name="Pangilinan J."/>
            <person name="LaButti K."/>
            <person name="Hainaut M."/>
            <person name="Henrissat B."/>
            <person name="Grigoriev I.V."/>
            <person name="Spatafora J.W."/>
            <person name="Aime M.C."/>
        </authorList>
    </citation>
    <scope>NUCLEOTIDE SEQUENCE [LARGE SCALE GENOMIC DNA]</scope>
    <source>
        <strain evidence="8 9">MCA 4198</strain>
    </source>
</reference>
<dbReference type="GO" id="GO:0016020">
    <property type="term" value="C:membrane"/>
    <property type="evidence" value="ECO:0007669"/>
    <property type="project" value="UniProtKB-SubCell"/>
</dbReference>
<feature type="transmembrane region" description="Helical" evidence="6">
    <location>
        <begin position="59"/>
        <end position="76"/>
    </location>
</feature>
<dbReference type="PANTHER" id="PTHR43791:SF48">
    <property type="entry name" value="TRANSPORTER, PUTATIVE (AFU_ORTHOLOGUE AFUA_4G01000)-RELATED"/>
    <property type="match status" value="1"/>
</dbReference>
<dbReference type="STRING" id="215250.A0A316YKK5"/>
<keyword evidence="5 6" id="KW-0472">Membrane</keyword>
<dbReference type="Gene3D" id="1.20.1250.20">
    <property type="entry name" value="MFS general substrate transporter like domains"/>
    <property type="match status" value="2"/>
</dbReference>
<dbReference type="FunFam" id="1.20.1250.20:FF:000013">
    <property type="entry name" value="MFS general substrate transporter"/>
    <property type="match status" value="1"/>
</dbReference>
<accession>A0A316YKK5</accession>
<protein>
    <submittedName>
        <fullName evidence="8">MFS general substrate transporter</fullName>
    </submittedName>
</protein>
<evidence type="ECO:0000313" key="8">
    <source>
        <dbReference type="EMBL" id="PWN89722.1"/>
    </source>
</evidence>
<dbReference type="RefSeq" id="XP_025376920.1">
    <property type="nucleotide sequence ID" value="XM_025519711.1"/>
</dbReference>
<evidence type="ECO:0000256" key="3">
    <source>
        <dbReference type="ARBA" id="ARBA00022692"/>
    </source>
</evidence>
<gene>
    <name evidence="8" type="ORF">FA10DRAFT_253968</name>
</gene>
<keyword evidence="9" id="KW-1185">Reference proteome</keyword>
<dbReference type="Pfam" id="PF07690">
    <property type="entry name" value="MFS_1"/>
    <property type="match status" value="1"/>
</dbReference>
<feature type="transmembrane region" description="Helical" evidence="6">
    <location>
        <begin position="347"/>
        <end position="367"/>
    </location>
</feature>
<evidence type="ECO:0000256" key="1">
    <source>
        <dbReference type="ARBA" id="ARBA00004141"/>
    </source>
</evidence>
<feature type="transmembrane region" description="Helical" evidence="6">
    <location>
        <begin position="318"/>
        <end position="335"/>
    </location>
</feature>
<keyword evidence="2" id="KW-0813">Transport</keyword>
<feature type="transmembrane region" description="Helical" evidence="6">
    <location>
        <begin position="147"/>
        <end position="170"/>
    </location>
</feature>
<feature type="domain" description="Major facilitator superfamily (MFS) profile" evidence="7">
    <location>
        <begin position="21"/>
        <end position="438"/>
    </location>
</feature>
<dbReference type="Proteomes" id="UP000245768">
    <property type="component" value="Unassembled WGS sequence"/>
</dbReference>
<sequence>MRTSFDAKAEGRLRRKIDVHIIPVVAVMYLFCFIDRANIGNARLAKLEMDLGMTGYDYNTLLSAFYVAYILFELPSNLMCKRVGPGKWLPFLTFCFGILSLCMAFVHSFGAAIALRFLLGVAEAGHLPGIAYYLSRWYRREELAFRLAMYIVCAPIAGAVGGLLASGILTLDRIGSLERWRMIFLIEGIITTGLAVIAYFLLTDRIDTARWLSAEEKELANARLRSETVASDVVVDKMRSKQVRAGIFNATSLTMAVAFLLDNISVQGVAFFLPTIVKTLFPGRTVVHQQLLTVPPYVVGACFVLLIPYLSMKTLMRGVFVVGSGFLMIVGYAMYVGTSVSSSSVRYAASFLVASGAFPMGAMMPGWASANCNSDSARAGAIGIVVMLGNAGGLIACWSYLTKDAPDYLPGNALNVGAACGLVIISALLTVYLQRENRRREAGLRDARIEGLSLEEQESLGHRHPAFRYSY</sequence>
<dbReference type="PROSITE" id="PS50850">
    <property type="entry name" value="MFS"/>
    <property type="match status" value="1"/>
</dbReference>
<evidence type="ECO:0000256" key="2">
    <source>
        <dbReference type="ARBA" id="ARBA00022448"/>
    </source>
</evidence>
<dbReference type="InterPro" id="IPR036259">
    <property type="entry name" value="MFS_trans_sf"/>
</dbReference>
<evidence type="ECO:0000313" key="9">
    <source>
        <dbReference type="Proteomes" id="UP000245768"/>
    </source>
</evidence>
<dbReference type="InterPro" id="IPR011701">
    <property type="entry name" value="MFS"/>
</dbReference>
<dbReference type="FunFam" id="1.20.1250.20:FF:000034">
    <property type="entry name" value="MFS general substrate transporter"/>
    <property type="match status" value="1"/>
</dbReference>
<dbReference type="AlphaFoldDB" id="A0A316YKK5"/>
<feature type="transmembrane region" description="Helical" evidence="6">
    <location>
        <begin position="113"/>
        <end position="135"/>
    </location>
</feature>
<evidence type="ECO:0000256" key="6">
    <source>
        <dbReference type="SAM" id="Phobius"/>
    </source>
</evidence>
<keyword evidence="3 6" id="KW-0812">Transmembrane</keyword>
<dbReference type="InterPro" id="IPR020846">
    <property type="entry name" value="MFS_dom"/>
</dbReference>
<dbReference type="InParanoid" id="A0A316YKK5"/>
<dbReference type="OrthoDB" id="2962993at2759"/>
<evidence type="ECO:0000256" key="5">
    <source>
        <dbReference type="ARBA" id="ARBA00023136"/>
    </source>
</evidence>
<comment type="subcellular location">
    <subcellularLocation>
        <location evidence="1">Membrane</location>
        <topology evidence="1">Multi-pass membrane protein</topology>
    </subcellularLocation>
</comment>
<feature type="transmembrane region" description="Helical" evidence="6">
    <location>
        <begin position="294"/>
        <end position="311"/>
    </location>
</feature>
<feature type="transmembrane region" description="Helical" evidence="6">
    <location>
        <begin position="413"/>
        <end position="433"/>
    </location>
</feature>
<dbReference type="PANTHER" id="PTHR43791">
    <property type="entry name" value="PERMEASE-RELATED"/>
    <property type="match status" value="1"/>
</dbReference>
<feature type="transmembrane region" description="Helical" evidence="6">
    <location>
        <begin position="21"/>
        <end position="39"/>
    </location>
</feature>
<feature type="transmembrane region" description="Helical" evidence="6">
    <location>
        <begin position="247"/>
        <end position="274"/>
    </location>
</feature>
<name>A0A316YKK5_9BASI</name>
<feature type="transmembrane region" description="Helical" evidence="6">
    <location>
        <begin position="88"/>
        <end position="107"/>
    </location>
</feature>
<dbReference type="EMBL" id="KZ819637">
    <property type="protein sequence ID" value="PWN89722.1"/>
    <property type="molecule type" value="Genomic_DNA"/>
</dbReference>